<evidence type="ECO:0000313" key="3">
    <source>
        <dbReference type="Proteomes" id="UP000198926"/>
    </source>
</evidence>
<dbReference type="Proteomes" id="UP000198926">
    <property type="component" value="Unassembled WGS sequence"/>
</dbReference>
<dbReference type="STRING" id="1123755.SAMN05444714_3247"/>
<accession>A0A1I6N309</accession>
<protein>
    <submittedName>
        <fullName evidence="2">Uncharacterized conserved protein</fullName>
    </submittedName>
</protein>
<reference evidence="2 3" key="1">
    <citation type="submission" date="2016-10" db="EMBL/GenBank/DDBJ databases">
        <authorList>
            <person name="de Groot N.N."/>
        </authorList>
    </citation>
    <scope>NUCLEOTIDE SEQUENCE [LARGE SCALE GENOMIC DNA]</scope>
    <source>
        <strain evidence="2 3">DSM 29433</strain>
    </source>
</reference>
<dbReference type="OrthoDB" id="14727at2"/>
<dbReference type="Pfam" id="PF04214">
    <property type="entry name" value="DUF411"/>
    <property type="match status" value="1"/>
</dbReference>
<gene>
    <name evidence="2" type="ORF">SAMN05444714_3247</name>
</gene>
<evidence type="ECO:0000313" key="2">
    <source>
        <dbReference type="EMBL" id="SFS22333.1"/>
    </source>
</evidence>
<dbReference type="RefSeq" id="WP_090210660.1">
    <property type="nucleotide sequence ID" value="NZ_FOZM01000005.1"/>
</dbReference>
<name>A0A1I6N309_9RHOB</name>
<dbReference type="EMBL" id="FOZM01000005">
    <property type="protein sequence ID" value="SFS22333.1"/>
    <property type="molecule type" value="Genomic_DNA"/>
</dbReference>
<keyword evidence="3" id="KW-1185">Reference proteome</keyword>
<proteinExistence type="predicted"/>
<dbReference type="InterPro" id="IPR007332">
    <property type="entry name" value="DUF411"/>
</dbReference>
<organism evidence="2 3">
    <name type="scientific">Yoonia litorea</name>
    <dbReference type="NCBI Taxonomy" id="1123755"/>
    <lineage>
        <taxon>Bacteria</taxon>
        <taxon>Pseudomonadati</taxon>
        <taxon>Pseudomonadota</taxon>
        <taxon>Alphaproteobacteria</taxon>
        <taxon>Rhodobacterales</taxon>
        <taxon>Paracoccaceae</taxon>
        <taxon>Yoonia</taxon>
    </lineage>
</organism>
<feature type="chain" id="PRO_5011659503" evidence="1">
    <location>
        <begin position="22"/>
        <end position="149"/>
    </location>
</feature>
<feature type="signal peptide" evidence="1">
    <location>
        <begin position="1"/>
        <end position="21"/>
    </location>
</feature>
<sequence>MIRRHFLLGSASAVIAGAAFGQTAPVMRVAKTPTCGCCAAWVSTVVDAGLSVDVEDVDQEVLWAMKDGLGITSDLSGCHTALIGDYFVEGHVPAREILRLMAETPDARGLTVPGMPMGSPGMGAAGTGDAYEVLLVMNDGTTQVFASYA</sequence>
<dbReference type="AlphaFoldDB" id="A0A1I6N309"/>
<evidence type="ECO:0000256" key="1">
    <source>
        <dbReference type="SAM" id="SignalP"/>
    </source>
</evidence>
<keyword evidence="1" id="KW-0732">Signal</keyword>